<comment type="caution">
    <text evidence="2">The sequence shown here is derived from an EMBL/GenBank/DDBJ whole genome shotgun (WGS) entry which is preliminary data.</text>
</comment>
<dbReference type="RefSeq" id="WP_048099242.1">
    <property type="nucleotide sequence ID" value="NZ_JFZT01000035.1"/>
</dbReference>
<accession>A0A031LRF7</accession>
<dbReference type="AlphaFoldDB" id="A0A031LRF7"/>
<keyword evidence="3" id="KW-1185">Reference proteome</keyword>
<keyword evidence="1" id="KW-1133">Transmembrane helix</keyword>
<evidence type="ECO:0000256" key="1">
    <source>
        <dbReference type="SAM" id="Phobius"/>
    </source>
</evidence>
<gene>
    <name evidence="2" type="ORF">CM19_04755</name>
</gene>
<organism evidence="2 3">
    <name type="scientific">Candidatus Acidianus copahuensis</name>
    <dbReference type="NCBI Taxonomy" id="1160895"/>
    <lineage>
        <taxon>Archaea</taxon>
        <taxon>Thermoproteota</taxon>
        <taxon>Thermoprotei</taxon>
        <taxon>Sulfolobales</taxon>
        <taxon>Sulfolobaceae</taxon>
        <taxon>Acidianus</taxon>
    </lineage>
</organism>
<keyword evidence="1" id="KW-0812">Transmembrane</keyword>
<reference evidence="2 3" key="1">
    <citation type="submission" date="2014-03" db="EMBL/GenBank/DDBJ databases">
        <title>Draft genome sequence of the novel thermoacidophilic archaea Acidianus copahuensis ALE1 strain, isolated from Copahue volcanic area in Neuquen Argentina.</title>
        <authorList>
            <person name="Urbieta M.S."/>
            <person name="Rascovan N."/>
            <person name="Castro C."/>
            <person name="Revale S."/>
            <person name="Giaveno M.A."/>
            <person name="Vazquez M.P."/>
            <person name="Donati E.R."/>
        </authorList>
    </citation>
    <scope>NUCLEOTIDE SEQUENCE [LARGE SCALE GENOMIC DNA]</scope>
    <source>
        <strain evidence="2 3">ALE1</strain>
    </source>
</reference>
<evidence type="ECO:0000313" key="3">
    <source>
        <dbReference type="Proteomes" id="UP000024332"/>
    </source>
</evidence>
<dbReference type="OrthoDB" id="382093at2157"/>
<sequence length="162" mass="17729">MRKVLVLSIIFILVGLIGIALGTIYVPLIYQQSHSLTIGDKDVISYKLPASSGDEVIAKGFTTNPITILLISGIKVDGEWEVNGTFSVSSIAKFSHTYITLEGGNFPVNATFTVVVYNTSFRLPLISFSLFIEIIGIILLGYNIALARSKGYRSRKGKNKRL</sequence>
<dbReference type="Proteomes" id="UP000024332">
    <property type="component" value="Unassembled WGS sequence"/>
</dbReference>
<feature type="transmembrane region" description="Helical" evidence="1">
    <location>
        <begin position="125"/>
        <end position="146"/>
    </location>
</feature>
<proteinExistence type="predicted"/>
<dbReference type="STRING" id="1160895.CM19_04755"/>
<evidence type="ECO:0000313" key="2">
    <source>
        <dbReference type="EMBL" id="EZQ10059.1"/>
    </source>
</evidence>
<name>A0A031LRF7_9CREN</name>
<keyword evidence="1" id="KW-0472">Membrane</keyword>
<dbReference type="EMBL" id="JFZT01000035">
    <property type="protein sequence ID" value="EZQ10059.1"/>
    <property type="molecule type" value="Genomic_DNA"/>
</dbReference>
<protein>
    <submittedName>
        <fullName evidence="2">Uncharacterized protein</fullName>
    </submittedName>
</protein>